<dbReference type="InterPro" id="IPR036737">
    <property type="entry name" value="OmpA-like_sf"/>
</dbReference>
<evidence type="ECO:0000259" key="2">
    <source>
        <dbReference type="PROSITE" id="PS51123"/>
    </source>
</evidence>
<sequence>MNAHLIPILITVLLLSSSPLMTREIRQERFSLLSEIVRVTDRETFLLTSTPNHRQPACEEKTVKATDGCELPVVHFQLGSAELSLSEQNALLATLPQCGIVPETGLIVIGHTCSLGTEKRNRILSRERAEQVAAVLHAHGYSISEVTAMGSQQPIPGNKHLAGNRRVELAFTRP</sequence>
<dbReference type="EMBL" id="CP054140">
    <property type="protein sequence ID" value="QQG64672.1"/>
    <property type="molecule type" value="Genomic_DNA"/>
</dbReference>
<dbReference type="CDD" id="cd07185">
    <property type="entry name" value="OmpA_C-like"/>
    <property type="match status" value="1"/>
</dbReference>
<feature type="domain" description="OmpA-like" evidence="2">
    <location>
        <begin position="63"/>
        <end position="174"/>
    </location>
</feature>
<reference evidence="3 4" key="1">
    <citation type="submission" date="2020-05" db="EMBL/GenBank/DDBJ databases">
        <title>Complete genome of Desulfobulbus oligotrophicus.</title>
        <authorList>
            <person name="Podar M."/>
        </authorList>
    </citation>
    <scope>NUCLEOTIDE SEQUENCE [LARGE SCALE GENOMIC DNA]</scope>
    <source>
        <strain evidence="3 4">Prop6</strain>
    </source>
</reference>
<accession>A0A7T6APL7</accession>
<evidence type="ECO:0000313" key="3">
    <source>
        <dbReference type="EMBL" id="QQG64672.1"/>
    </source>
</evidence>
<dbReference type="PROSITE" id="PS51123">
    <property type="entry name" value="OMPA_2"/>
    <property type="match status" value="1"/>
</dbReference>
<name>A0A7T6APL7_9BACT</name>
<evidence type="ECO:0000256" key="1">
    <source>
        <dbReference type="PROSITE-ProRule" id="PRU00473"/>
    </source>
</evidence>
<dbReference type="KEGG" id="dog:HP555_01740"/>
<keyword evidence="4" id="KW-1185">Reference proteome</keyword>
<gene>
    <name evidence="3" type="ORF">HP555_01740</name>
</gene>
<dbReference type="RefSeq" id="WP_199263505.1">
    <property type="nucleotide sequence ID" value="NZ_CP054140.1"/>
</dbReference>
<keyword evidence="1" id="KW-0472">Membrane</keyword>
<protein>
    <submittedName>
        <fullName evidence="3">OmpA family protein</fullName>
    </submittedName>
</protein>
<dbReference type="Proteomes" id="UP000596092">
    <property type="component" value="Chromosome"/>
</dbReference>
<dbReference type="AlphaFoldDB" id="A0A7T6APL7"/>
<dbReference type="Gene3D" id="3.30.1330.60">
    <property type="entry name" value="OmpA-like domain"/>
    <property type="match status" value="1"/>
</dbReference>
<dbReference type="GO" id="GO:0016020">
    <property type="term" value="C:membrane"/>
    <property type="evidence" value="ECO:0007669"/>
    <property type="project" value="UniProtKB-UniRule"/>
</dbReference>
<organism evidence="3 4">
    <name type="scientific">Desulfobulbus oligotrophicus</name>
    <dbReference type="NCBI Taxonomy" id="1909699"/>
    <lineage>
        <taxon>Bacteria</taxon>
        <taxon>Pseudomonadati</taxon>
        <taxon>Thermodesulfobacteriota</taxon>
        <taxon>Desulfobulbia</taxon>
        <taxon>Desulfobulbales</taxon>
        <taxon>Desulfobulbaceae</taxon>
        <taxon>Desulfobulbus</taxon>
    </lineage>
</organism>
<proteinExistence type="predicted"/>
<dbReference type="InterPro" id="IPR050330">
    <property type="entry name" value="Bact_OuterMem_StrucFunc"/>
</dbReference>
<dbReference type="SUPFAM" id="SSF103088">
    <property type="entry name" value="OmpA-like"/>
    <property type="match status" value="1"/>
</dbReference>
<dbReference type="Pfam" id="PF00691">
    <property type="entry name" value="OmpA"/>
    <property type="match status" value="1"/>
</dbReference>
<dbReference type="PANTHER" id="PTHR30329">
    <property type="entry name" value="STATOR ELEMENT OF FLAGELLAR MOTOR COMPLEX"/>
    <property type="match status" value="1"/>
</dbReference>
<evidence type="ECO:0000313" key="4">
    <source>
        <dbReference type="Proteomes" id="UP000596092"/>
    </source>
</evidence>
<dbReference type="InterPro" id="IPR006665">
    <property type="entry name" value="OmpA-like"/>
</dbReference>
<dbReference type="PANTHER" id="PTHR30329:SF20">
    <property type="entry name" value="EXPORTED PROTEIN"/>
    <property type="match status" value="1"/>
</dbReference>